<keyword evidence="6" id="KW-0804">Transcription</keyword>
<reference evidence="11" key="1">
    <citation type="journal article" date="2015" name="Nat. Genet.">
        <title>The pineapple genome and the evolution of CAM photosynthesis.</title>
        <authorList>
            <person name="Ming R."/>
            <person name="VanBuren R."/>
            <person name="Wai C.M."/>
            <person name="Tang H."/>
            <person name="Schatz M.C."/>
            <person name="Bowers J.E."/>
            <person name="Lyons E."/>
            <person name="Wang M.L."/>
            <person name="Chen J."/>
            <person name="Biggers E."/>
            <person name="Zhang J."/>
            <person name="Huang L."/>
            <person name="Zhang L."/>
            <person name="Miao W."/>
            <person name="Zhang J."/>
            <person name="Ye Z."/>
            <person name="Miao C."/>
            <person name="Lin Z."/>
            <person name="Wang H."/>
            <person name="Zhou H."/>
            <person name="Yim W.C."/>
            <person name="Priest H.D."/>
            <person name="Zheng C."/>
            <person name="Woodhouse M."/>
            <person name="Edger P.P."/>
            <person name="Guyot R."/>
            <person name="Guo H.B."/>
            <person name="Guo H."/>
            <person name="Zheng G."/>
            <person name="Singh R."/>
            <person name="Sharma A."/>
            <person name="Min X."/>
            <person name="Zheng Y."/>
            <person name="Lee H."/>
            <person name="Gurtowski J."/>
            <person name="Sedlazeck F.J."/>
            <person name="Harkess A."/>
            <person name="McKain M.R."/>
            <person name="Liao Z."/>
            <person name="Fang J."/>
            <person name="Liu J."/>
            <person name="Zhang X."/>
            <person name="Zhang Q."/>
            <person name="Hu W."/>
            <person name="Qin Y."/>
            <person name="Wang K."/>
            <person name="Chen L.Y."/>
            <person name="Shirley N."/>
            <person name="Lin Y.R."/>
            <person name="Liu L.Y."/>
            <person name="Hernandez A.G."/>
            <person name="Wright C.L."/>
            <person name="Bulone V."/>
            <person name="Tuskan G.A."/>
            <person name="Heath K."/>
            <person name="Zee F."/>
            <person name="Moore P.H."/>
            <person name="Sunkar R."/>
            <person name="Leebens-Mack J.H."/>
            <person name="Mockler T."/>
            <person name="Bennetzen J.L."/>
            <person name="Freeling M."/>
            <person name="Sankoff D."/>
            <person name="Paterson A.H."/>
            <person name="Zhu X."/>
            <person name="Yang X."/>
            <person name="Smith J.A."/>
            <person name="Cushman J.C."/>
            <person name="Paull R.E."/>
            <person name="Yu Q."/>
        </authorList>
    </citation>
    <scope>NUCLEOTIDE SEQUENCE [LARGE SCALE GENOMIC DNA]</scope>
    <source>
        <strain evidence="11">cv. F153</strain>
    </source>
</reference>
<dbReference type="GO" id="GO:0003700">
    <property type="term" value="F:DNA-binding transcription factor activity"/>
    <property type="evidence" value="ECO:0007669"/>
    <property type="project" value="InterPro"/>
</dbReference>
<keyword evidence="2 8" id="KW-0863">Zinc-finger</keyword>
<keyword evidence="11" id="KW-1185">Reference proteome</keyword>
<keyword evidence="5 8" id="KW-0238">DNA-binding</keyword>
<feature type="region of interest" description="Disordered" evidence="9">
    <location>
        <begin position="197"/>
        <end position="216"/>
    </location>
</feature>
<dbReference type="InterPro" id="IPR003851">
    <property type="entry name" value="Znf_Dof"/>
</dbReference>
<dbReference type="PANTHER" id="PTHR31089:SF75">
    <property type="entry name" value="CYCLIC DOF FACTOR 2"/>
    <property type="match status" value="1"/>
</dbReference>
<dbReference type="PROSITE" id="PS01361">
    <property type="entry name" value="ZF_DOF_1"/>
    <property type="match status" value="1"/>
</dbReference>
<keyword evidence="1" id="KW-0479">Metal-binding</keyword>
<evidence type="ECO:0000256" key="2">
    <source>
        <dbReference type="ARBA" id="ARBA00022771"/>
    </source>
</evidence>
<dbReference type="GO" id="GO:0003677">
    <property type="term" value="F:DNA binding"/>
    <property type="evidence" value="ECO:0007669"/>
    <property type="project" value="UniProtKB-UniRule"/>
</dbReference>
<dbReference type="Pfam" id="PF02701">
    <property type="entry name" value="Zn_ribbon_Dof"/>
    <property type="match status" value="1"/>
</dbReference>
<evidence type="ECO:0000256" key="7">
    <source>
        <dbReference type="ARBA" id="ARBA00023242"/>
    </source>
</evidence>
<dbReference type="PROSITE" id="PS50884">
    <property type="entry name" value="ZF_DOF_2"/>
    <property type="match status" value="1"/>
</dbReference>
<keyword evidence="4" id="KW-0805">Transcription regulation</keyword>
<feature type="compositionally biased region" description="Low complexity" evidence="9">
    <location>
        <begin position="199"/>
        <end position="216"/>
    </location>
</feature>
<organism evidence="11 12">
    <name type="scientific">Ananas comosus</name>
    <name type="common">Pineapple</name>
    <name type="synonym">Ananas ananas</name>
    <dbReference type="NCBI Taxonomy" id="4615"/>
    <lineage>
        <taxon>Eukaryota</taxon>
        <taxon>Viridiplantae</taxon>
        <taxon>Streptophyta</taxon>
        <taxon>Embryophyta</taxon>
        <taxon>Tracheophyta</taxon>
        <taxon>Spermatophyta</taxon>
        <taxon>Magnoliopsida</taxon>
        <taxon>Liliopsida</taxon>
        <taxon>Poales</taxon>
        <taxon>Bromeliaceae</taxon>
        <taxon>Bromelioideae</taxon>
        <taxon>Ananas</taxon>
    </lineage>
</organism>
<feature type="compositionally biased region" description="Basic and acidic residues" evidence="9">
    <location>
        <begin position="284"/>
        <end position="298"/>
    </location>
</feature>
<evidence type="ECO:0000256" key="9">
    <source>
        <dbReference type="SAM" id="MobiDB-lite"/>
    </source>
</evidence>
<dbReference type="RefSeq" id="XP_020110693.1">
    <property type="nucleotide sequence ID" value="XM_020255104.1"/>
</dbReference>
<gene>
    <name evidence="12" type="primary">LOC109725761</name>
</gene>
<evidence type="ECO:0000256" key="3">
    <source>
        <dbReference type="ARBA" id="ARBA00022833"/>
    </source>
</evidence>
<feature type="domain" description="Dof-type" evidence="10">
    <location>
        <begin position="100"/>
        <end position="154"/>
    </location>
</feature>
<evidence type="ECO:0000256" key="4">
    <source>
        <dbReference type="ARBA" id="ARBA00023015"/>
    </source>
</evidence>
<dbReference type="PANTHER" id="PTHR31089">
    <property type="entry name" value="CYCLIC DOF FACTOR 2"/>
    <property type="match status" value="1"/>
</dbReference>
<evidence type="ECO:0000259" key="10">
    <source>
        <dbReference type="PROSITE" id="PS50884"/>
    </source>
</evidence>
<evidence type="ECO:0000256" key="8">
    <source>
        <dbReference type="PROSITE-ProRule" id="PRU00071"/>
    </source>
</evidence>
<evidence type="ECO:0000256" key="5">
    <source>
        <dbReference type="ARBA" id="ARBA00023125"/>
    </source>
</evidence>
<dbReference type="Gramene" id="Aco014686.1.mrna1">
    <property type="protein sequence ID" value="Aco014686.1.mrna1"/>
    <property type="gene ID" value="Aco014686.1.path1"/>
</dbReference>
<dbReference type="InterPro" id="IPR045174">
    <property type="entry name" value="Dof"/>
</dbReference>
<evidence type="ECO:0000256" key="6">
    <source>
        <dbReference type="ARBA" id="ARBA00023163"/>
    </source>
</evidence>
<dbReference type="AlphaFoldDB" id="A0A6P5GY18"/>
<proteinExistence type="predicted"/>
<dbReference type="GeneID" id="109725761"/>
<feature type="compositionally biased region" description="Basic and acidic residues" evidence="9">
    <location>
        <begin position="31"/>
        <end position="41"/>
    </location>
</feature>
<comment type="subcellular location">
    <subcellularLocation>
        <location evidence="8">Nucleus</location>
    </subcellularLocation>
</comment>
<name>A0A6P5GY18_ANACO</name>
<dbReference type="Proteomes" id="UP000515123">
    <property type="component" value="Linkage group 20"/>
</dbReference>
<feature type="region of interest" description="Disordered" evidence="9">
    <location>
        <begin position="350"/>
        <end position="381"/>
    </location>
</feature>
<reference evidence="12" key="2">
    <citation type="submission" date="2025-08" db="UniProtKB">
        <authorList>
            <consortium name="RefSeq"/>
        </authorList>
    </citation>
    <scope>IDENTIFICATION</scope>
    <source>
        <tissue evidence="12">Leaf</tissue>
    </source>
</reference>
<protein>
    <submittedName>
        <fullName evidence="12">Cyclic dof factor 1-like</fullName>
    </submittedName>
</protein>
<evidence type="ECO:0000313" key="12">
    <source>
        <dbReference type="RefSeq" id="XP_020110693.1"/>
    </source>
</evidence>
<dbReference type="GO" id="GO:0005634">
    <property type="term" value="C:nucleus"/>
    <property type="evidence" value="ECO:0007669"/>
    <property type="project" value="UniProtKB-SubCell"/>
</dbReference>
<dbReference type="OrthoDB" id="1927254at2759"/>
<evidence type="ECO:0000313" key="11">
    <source>
        <dbReference type="Proteomes" id="UP000515123"/>
    </source>
</evidence>
<sequence>MEERRDQAIKLFGKMIPLQGSGEDSIGAGEEENKLQQRVPEKQLAVQSISLEKIDPLIPPPTKSENGAKPEAKEAENEKQRKPNGDQDEETAARKPDKIVPCPRCDSLDTKFCYFNNYNVSQPRHFCKNCQRYWTAGGSLRNVPVGAGRRKTNKSSPCFRGVNLNPAHPTAVLSFGSDLPLCESMASVLNLESCEDQNSSQSSMTGSSSTTDDGTGTASAAAAAVVAQIPCVNGFPWAYPTSPASASASASAFAFPLYYPAVAYWGYTVPLHPPQHNSPALGKHSREGDKLDDTDSEKTCEEKRFWIPKTLRIDDPAAAARSSIWATIGFKNEKSSAVCGGGLFKPFRSKDDCKKSTSERPQVLQANPAAFARSMNFRESS</sequence>
<feature type="compositionally biased region" description="Basic and acidic residues" evidence="9">
    <location>
        <begin position="66"/>
        <end position="95"/>
    </location>
</feature>
<keyword evidence="3" id="KW-0862">Zinc</keyword>
<dbReference type="GO" id="GO:0008270">
    <property type="term" value="F:zinc ion binding"/>
    <property type="evidence" value="ECO:0007669"/>
    <property type="project" value="UniProtKB-KW"/>
</dbReference>
<evidence type="ECO:0000256" key="1">
    <source>
        <dbReference type="ARBA" id="ARBA00022723"/>
    </source>
</evidence>
<accession>A0A6P5GY18</accession>
<keyword evidence="7 8" id="KW-0539">Nucleus</keyword>
<feature type="region of interest" description="Disordered" evidence="9">
    <location>
        <begin position="276"/>
        <end position="298"/>
    </location>
</feature>
<feature type="region of interest" description="Disordered" evidence="9">
    <location>
        <begin position="1"/>
        <end position="95"/>
    </location>
</feature>